<keyword evidence="11" id="KW-1185">Reference proteome</keyword>
<evidence type="ECO:0000313" key="10">
    <source>
        <dbReference type="EMBL" id="RWR76831.1"/>
    </source>
</evidence>
<dbReference type="InterPro" id="IPR053211">
    <property type="entry name" value="DNA_repair-toleration"/>
</dbReference>
<dbReference type="InterPro" id="IPR003591">
    <property type="entry name" value="Leu-rich_rpt_typical-subtyp"/>
</dbReference>
<evidence type="ECO:0000259" key="8">
    <source>
        <dbReference type="Pfam" id="PF08263"/>
    </source>
</evidence>
<evidence type="ECO:0000313" key="11">
    <source>
        <dbReference type="Proteomes" id="UP000283530"/>
    </source>
</evidence>
<keyword evidence="4" id="KW-0677">Repeat</keyword>
<feature type="domain" description="Disease resistance R13L4/SHOC-2-like LRR" evidence="9">
    <location>
        <begin position="94"/>
        <end position="307"/>
    </location>
</feature>
<evidence type="ECO:0000259" key="9">
    <source>
        <dbReference type="Pfam" id="PF23598"/>
    </source>
</evidence>
<dbReference type="PRINTS" id="PR00019">
    <property type="entry name" value="LEURICHRPT"/>
</dbReference>
<evidence type="ECO:0000256" key="3">
    <source>
        <dbReference type="ARBA" id="ARBA00022729"/>
    </source>
</evidence>
<dbReference type="AlphaFoldDB" id="A0A3S3NX11"/>
<feature type="domain" description="Leucine-rich repeat-containing N-terminal plant-type" evidence="8">
    <location>
        <begin position="27"/>
        <end position="67"/>
    </location>
</feature>
<dbReference type="PANTHER" id="PTHR48060">
    <property type="entry name" value="DNA DAMAGE-REPAIR/TOLERATION PROTEIN DRT100"/>
    <property type="match status" value="1"/>
</dbReference>
<dbReference type="InterPro" id="IPR032675">
    <property type="entry name" value="LRR_dom_sf"/>
</dbReference>
<gene>
    <name evidence="10" type="ORF">CKAN_00529100</name>
</gene>
<dbReference type="InterPro" id="IPR013210">
    <property type="entry name" value="LRR_N_plant-typ"/>
</dbReference>
<dbReference type="Pfam" id="PF23598">
    <property type="entry name" value="LRR_14"/>
    <property type="match status" value="1"/>
</dbReference>
<dbReference type="InterPro" id="IPR055414">
    <property type="entry name" value="LRR_R13L4/SHOC2-like"/>
</dbReference>
<reference evidence="10 11" key="1">
    <citation type="journal article" date="2019" name="Nat. Plants">
        <title>Stout camphor tree genome fills gaps in understanding of flowering plant genome evolution.</title>
        <authorList>
            <person name="Chaw S.M."/>
            <person name="Liu Y.C."/>
            <person name="Wu Y.W."/>
            <person name="Wang H.Y."/>
            <person name="Lin C.I."/>
            <person name="Wu C.S."/>
            <person name="Ke H.M."/>
            <person name="Chang L.Y."/>
            <person name="Hsu C.Y."/>
            <person name="Yang H.T."/>
            <person name="Sudianto E."/>
            <person name="Hsu M.H."/>
            <person name="Wu K.P."/>
            <person name="Wang L.N."/>
            <person name="Leebens-Mack J.H."/>
            <person name="Tsai I.J."/>
        </authorList>
    </citation>
    <scope>NUCLEOTIDE SEQUENCE [LARGE SCALE GENOMIC DNA]</scope>
    <source>
        <strain evidence="11">cv. Chaw 1501</strain>
        <tissue evidence="10">Young leaves</tissue>
    </source>
</reference>
<keyword evidence="1" id="KW-0433">Leucine-rich repeat</keyword>
<evidence type="ECO:0000256" key="6">
    <source>
        <dbReference type="ARBA" id="ARBA00023136"/>
    </source>
</evidence>
<keyword evidence="2" id="KW-0812">Transmembrane</keyword>
<proteinExistence type="predicted"/>
<comment type="caution">
    <text evidence="10">The sequence shown here is derived from an EMBL/GenBank/DDBJ whole genome shotgun (WGS) entry which is preliminary data.</text>
</comment>
<dbReference type="Proteomes" id="UP000283530">
    <property type="component" value="Unassembled WGS sequence"/>
</dbReference>
<dbReference type="Gene3D" id="3.80.10.10">
    <property type="entry name" value="Ribonuclease Inhibitor"/>
    <property type="match status" value="3"/>
</dbReference>
<sequence>MKGSFIMMVVVVVSLLNCYVECEGCLEEEKSLLLQLKSSLNRSIESSVALSDWAGQNCCEWGGVSCSNTTSRVFKLLLGTVGQEGPDVLNSKESVNILAQFKELQYLVLSGNRMGGSDILQAFCKMHHLKLLLLYSTSLEGKIPHCIRKMHSLQVLNLAGNQLQGNIPLSTFSDMHLLQELDLSGNQLQGIISPFTFSNMHSLQKLDLSENQLQEIISPSTFNNLTMLTDLSLSNNHFVGTIPFSMFANLSKLVSLDLSNNYQLEVETESPNWVPHFRLTNLNLANCKLNRLSGSIVPSFLSTQHTLKFLDLSNSSLAGYIPSYLLYNSTQRLVLRRNSLSGPFPLPHQNTTSLLTALDISNNLVNGSLPENFVDLFPLLVYCDMSANALQGNLPPKMGIGNLQFLSLSDNRFYGEMPPGLMKCINMGYLVLSNNRLQGEMLPGNVSMEGLVCLELDGNEFTTPPNISKTPYLVILNIRNNHLSGNISLGCLCISI</sequence>
<name>A0A3S3NX11_9MAGN</name>
<protein>
    <submittedName>
        <fullName evidence="10">Phytosulfokine receptor 1-like protein isoform X1</fullName>
    </submittedName>
</protein>
<keyword evidence="10" id="KW-0675">Receptor</keyword>
<evidence type="ECO:0000256" key="5">
    <source>
        <dbReference type="ARBA" id="ARBA00022989"/>
    </source>
</evidence>
<feature type="signal peptide" evidence="7">
    <location>
        <begin position="1"/>
        <end position="22"/>
    </location>
</feature>
<evidence type="ECO:0000256" key="2">
    <source>
        <dbReference type="ARBA" id="ARBA00022692"/>
    </source>
</evidence>
<dbReference type="EMBL" id="QPKB01000002">
    <property type="protein sequence ID" value="RWR76831.1"/>
    <property type="molecule type" value="Genomic_DNA"/>
</dbReference>
<keyword evidence="5" id="KW-1133">Transmembrane helix</keyword>
<keyword evidence="6" id="KW-0472">Membrane</keyword>
<dbReference type="Pfam" id="PF08263">
    <property type="entry name" value="LRRNT_2"/>
    <property type="match status" value="1"/>
</dbReference>
<dbReference type="PANTHER" id="PTHR48060:SF17">
    <property type="entry name" value="LRR RECEPTOR-LIKE SERINE_THREONINE-PROTEIN KINASE IRK-RELATED"/>
    <property type="match status" value="1"/>
</dbReference>
<keyword evidence="3 7" id="KW-0732">Signal</keyword>
<evidence type="ECO:0000256" key="4">
    <source>
        <dbReference type="ARBA" id="ARBA00022737"/>
    </source>
</evidence>
<accession>A0A3S3NX11</accession>
<dbReference type="Pfam" id="PF00560">
    <property type="entry name" value="LRR_1"/>
    <property type="match status" value="1"/>
</dbReference>
<dbReference type="SUPFAM" id="SSF52058">
    <property type="entry name" value="L domain-like"/>
    <property type="match status" value="2"/>
</dbReference>
<feature type="chain" id="PRO_5018738609" evidence="7">
    <location>
        <begin position="23"/>
        <end position="496"/>
    </location>
</feature>
<evidence type="ECO:0000256" key="1">
    <source>
        <dbReference type="ARBA" id="ARBA00022614"/>
    </source>
</evidence>
<organism evidence="10 11">
    <name type="scientific">Cinnamomum micranthum f. kanehirae</name>
    <dbReference type="NCBI Taxonomy" id="337451"/>
    <lineage>
        <taxon>Eukaryota</taxon>
        <taxon>Viridiplantae</taxon>
        <taxon>Streptophyta</taxon>
        <taxon>Embryophyta</taxon>
        <taxon>Tracheophyta</taxon>
        <taxon>Spermatophyta</taxon>
        <taxon>Magnoliopsida</taxon>
        <taxon>Magnoliidae</taxon>
        <taxon>Laurales</taxon>
        <taxon>Lauraceae</taxon>
        <taxon>Cinnamomum</taxon>
    </lineage>
</organism>
<dbReference type="STRING" id="337451.A0A3S3NX11"/>
<dbReference type="OrthoDB" id="4691307at2759"/>
<dbReference type="SMART" id="SM00369">
    <property type="entry name" value="LRR_TYP"/>
    <property type="match status" value="5"/>
</dbReference>
<dbReference type="PROSITE" id="PS51450">
    <property type="entry name" value="LRR"/>
    <property type="match status" value="1"/>
</dbReference>
<evidence type="ECO:0000256" key="7">
    <source>
        <dbReference type="SAM" id="SignalP"/>
    </source>
</evidence>
<dbReference type="InterPro" id="IPR001611">
    <property type="entry name" value="Leu-rich_rpt"/>
</dbReference>